<evidence type="ECO:0000256" key="2">
    <source>
        <dbReference type="ARBA" id="ARBA00022448"/>
    </source>
</evidence>
<dbReference type="Pfam" id="PF00023">
    <property type="entry name" value="Ank"/>
    <property type="match status" value="1"/>
</dbReference>
<dbReference type="Pfam" id="PF08344">
    <property type="entry name" value="TRP_2"/>
    <property type="match status" value="1"/>
</dbReference>
<keyword evidence="12 16" id="KW-0472">Membrane</keyword>
<dbReference type="PANTHER" id="PTHR10117">
    <property type="entry name" value="TRANSIENT RECEPTOR POTENTIAL CHANNEL"/>
    <property type="match status" value="1"/>
</dbReference>
<keyword evidence="19" id="KW-1185">Reference proteome</keyword>
<evidence type="ECO:0000256" key="3">
    <source>
        <dbReference type="ARBA" id="ARBA00022475"/>
    </source>
</evidence>
<dbReference type="GO" id="GO:0070679">
    <property type="term" value="F:inositol 1,4,5 trisphosphate binding"/>
    <property type="evidence" value="ECO:0007669"/>
    <property type="project" value="TreeGrafter"/>
</dbReference>
<dbReference type="FunFam" id="1.25.40.20:FF:000157">
    <property type="entry name" value="short transient receptor potential channel 6 isoform X1"/>
    <property type="match status" value="1"/>
</dbReference>
<evidence type="ECO:0000256" key="5">
    <source>
        <dbReference type="ARBA" id="ARBA00022673"/>
    </source>
</evidence>
<keyword evidence="9 16" id="KW-1133">Transmembrane helix</keyword>
<feature type="transmembrane region" description="Helical" evidence="16">
    <location>
        <begin position="525"/>
        <end position="545"/>
    </location>
</feature>
<feature type="transmembrane region" description="Helical" evidence="16">
    <location>
        <begin position="593"/>
        <end position="615"/>
    </location>
</feature>
<evidence type="ECO:0000256" key="8">
    <source>
        <dbReference type="ARBA" id="ARBA00022837"/>
    </source>
</evidence>
<keyword evidence="5" id="KW-0107">Calcium channel</keyword>
<reference evidence="18" key="1">
    <citation type="journal article" date="2019" name="bioRxiv">
        <title>Long live the king: chromosome-level assembly of the lion (Panthera leo) using linked-read, Hi-C, and long read data.</title>
        <authorList>
            <person name="Armstrong E.E."/>
            <person name="Taylor R.W."/>
            <person name="Miller D.E."/>
            <person name="Kaelin C."/>
            <person name="Barsh G."/>
            <person name="Hadly E.A."/>
            <person name="Petrov D."/>
        </authorList>
    </citation>
    <scope>NUCLEOTIDE SEQUENCE [LARGE SCALE GENOMIC DNA]</scope>
</reference>
<comment type="catalytic activity">
    <reaction evidence="15">
        <text>Ca(2+)(in) = Ca(2+)(out)</text>
        <dbReference type="Rhea" id="RHEA:29671"/>
        <dbReference type="ChEBI" id="CHEBI:29108"/>
    </reaction>
</comment>
<reference evidence="18" key="2">
    <citation type="submission" date="2025-08" db="UniProtKB">
        <authorList>
            <consortium name="Ensembl"/>
        </authorList>
    </citation>
    <scope>IDENTIFICATION</scope>
</reference>
<dbReference type="GO" id="GO:0005886">
    <property type="term" value="C:plasma membrane"/>
    <property type="evidence" value="ECO:0007669"/>
    <property type="project" value="UniProtKB-SubCell"/>
</dbReference>
<dbReference type="Ensembl" id="ENSPLOT00000018183.1">
    <property type="protein sequence ID" value="ENSPLOP00000016417.1"/>
    <property type="gene ID" value="ENSPLOG00000011770.1"/>
</dbReference>
<protein>
    <submittedName>
        <fullName evidence="18">Transient receptor potential cation channel subfamily C member 3</fullName>
    </submittedName>
</protein>
<evidence type="ECO:0000256" key="7">
    <source>
        <dbReference type="ARBA" id="ARBA00022737"/>
    </source>
</evidence>
<feature type="transmembrane region" description="Helical" evidence="16">
    <location>
        <begin position="416"/>
        <end position="437"/>
    </location>
</feature>
<evidence type="ECO:0000256" key="14">
    <source>
        <dbReference type="ARBA" id="ARBA00023303"/>
    </source>
</evidence>
<dbReference type="InterPro" id="IPR036770">
    <property type="entry name" value="Ankyrin_rpt-contain_sf"/>
</dbReference>
<dbReference type="SMART" id="SM00248">
    <property type="entry name" value="ANK"/>
    <property type="match status" value="3"/>
</dbReference>
<proteinExistence type="predicted"/>
<dbReference type="InterPro" id="IPR002110">
    <property type="entry name" value="Ankyrin_rpt"/>
</dbReference>
<keyword evidence="2" id="KW-0813">Transport</keyword>
<keyword evidence="7" id="KW-0677">Repeat</keyword>
<dbReference type="SUPFAM" id="SSF48403">
    <property type="entry name" value="Ankyrin repeat"/>
    <property type="match status" value="1"/>
</dbReference>
<dbReference type="GO" id="GO:0015279">
    <property type="term" value="F:store-operated calcium channel activity"/>
    <property type="evidence" value="ECO:0007669"/>
    <property type="project" value="TreeGrafter"/>
</dbReference>
<evidence type="ECO:0000256" key="13">
    <source>
        <dbReference type="ARBA" id="ARBA00023180"/>
    </source>
</evidence>
<keyword evidence="10" id="KW-0040">ANK repeat</keyword>
<dbReference type="GO" id="GO:0007338">
    <property type="term" value="P:single fertilization"/>
    <property type="evidence" value="ECO:0007669"/>
    <property type="project" value="TreeGrafter"/>
</dbReference>
<dbReference type="InterPro" id="IPR002153">
    <property type="entry name" value="TRPC_channel"/>
</dbReference>
<evidence type="ECO:0000256" key="11">
    <source>
        <dbReference type="ARBA" id="ARBA00023065"/>
    </source>
</evidence>
<keyword evidence="11" id="KW-0406">Ion transport</keyword>
<dbReference type="GO" id="GO:0034703">
    <property type="term" value="C:cation channel complex"/>
    <property type="evidence" value="ECO:0007669"/>
    <property type="project" value="TreeGrafter"/>
</dbReference>
<dbReference type="Pfam" id="PF12796">
    <property type="entry name" value="Ank_2"/>
    <property type="match status" value="1"/>
</dbReference>
<evidence type="ECO:0000256" key="10">
    <source>
        <dbReference type="ARBA" id="ARBA00023043"/>
    </source>
</evidence>
<keyword evidence="14" id="KW-0407">Ion channel</keyword>
<dbReference type="InterPro" id="IPR005821">
    <property type="entry name" value="Ion_trans_dom"/>
</dbReference>
<feature type="transmembrane region" description="Helical" evidence="16">
    <location>
        <begin position="328"/>
        <end position="347"/>
    </location>
</feature>
<comment type="subcellular location">
    <subcellularLocation>
        <location evidence="1">Cell membrane</location>
        <topology evidence="1">Multi-pass membrane protein</topology>
    </subcellularLocation>
</comment>
<sequence length="793" mass="91084">MEGSPSLRRKTVMREKGRRQAVRGPAFMFNDRGTSLTAEEERFLDAAEYGNIPVVRKMLEESKTLNVNCVDYMGQNALQLAVGNEHLEVTELLLKKENLARIGDALLLAISKGYVRIVEAILNHPGFAASKRLTLSPCEQELQDDDFYAYDEDGTRFSPDITPIILAAHCQKYEVVHMLLMKGARIERPHDYFCKCGDCMEKQRHDSFSHSRSRINAYKGLASPAYLSLSSEDPVLTALELSNELAKLANIEKEFKNDYRKLSMQCKDFVVGVLDLCRDSEEVEAILNGDLESAEPLEVHRHKASLSRVKLAIKYEVKKLGKILRSPFMKFVAHAASFIIFLGLLVFNASDRFEGITTLPNITVIDYPKQIFRVKTTQFTWTEMLIMVWVLGMMWSECKELWLEGPREYILQLWNVLDFGMLSIFIAAFTARFLAFLQATKAQQYVDSYVQESDLSEVTLPPEIQYFTYARDKWLPSDPQIISEGLYAIAVVLSFSRIAYILPANESFGPLQISLGRTVKDIFKFMVLFIMVFLAFMIGMFILYSYYLGAKVNAAFTTVEESFKTLFWSIFGLSEVTSVVLKYDHKFIENIGYVLYGIYNVTMVVVLLNMLIAMINSSYQEIEDDSDVEWKFARSKLWLSYFDDGKTLPPPFSLVPSPKSFVYFVMRIINFSKCRRSRLQKDIEMGMGNSKSRLNLFTQSNSRVFESHSFNSILNQPTRYQQIMKRLIKRYVLKAQVDKENDEVNEGELKEIKQDISSLRYELLEDKSQATEELAVLIHKLSEKLNPSMLRCE</sequence>
<dbReference type="PRINTS" id="PR01097">
    <property type="entry name" value="TRNSRECEPTRP"/>
</dbReference>
<keyword evidence="8" id="KW-0106">Calcium</keyword>
<evidence type="ECO:0000313" key="19">
    <source>
        <dbReference type="Proteomes" id="UP000694399"/>
    </source>
</evidence>
<accession>A0A8C8XDP2</accession>
<dbReference type="GeneTree" id="ENSGT01060000248588"/>
<evidence type="ECO:0000256" key="15">
    <source>
        <dbReference type="ARBA" id="ARBA00036634"/>
    </source>
</evidence>
<dbReference type="AlphaFoldDB" id="A0A8C8XDP2"/>
<organism evidence="18 19">
    <name type="scientific">Panthera leo</name>
    <name type="common">Lion</name>
    <dbReference type="NCBI Taxonomy" id="9689"/>
    <lineage>
        <taxon>Eukaryota</taxon>
        <taxon>Metazoa</taxon>
        <taxon>Chordata</taxon>
        <taxon>Craniata</taxon>
        <taxon>Vertebrata</taxon>
        <taxon>Euteleostomi</taxon>
        <taxon>Mammalia</taxon>
        <taxon>Eutheria</taxon>
        <taxon>Laurasiatheria</taxon>
        <taxon>Carnivora</taxon>
        <taxon>Feliformia</taxon>
        <taxon>Felidae</taxon>
        <taxon>Pantherinae</taxon>
        <taxon>Panthera</taxon>
    </lineage>
</organism>
<dbReference type="Gene3D" id="1.10.287.70">
    <property type="match status" value="1"/>
</dbReference>
<feature type="domain" description="Transient receptor ion channel" evidence="17">
    <location>
        <begin position="194"/>
        <end position="256"/>
    </location>
</feature>
<evidence type="ECO:0000256" key="6">
    <source>
        <dbReference type="ARBA" id="ARBA00022692"/>
    </source>
</evidence>
<evidence type="ECO:0000256" key="4">
    <source>
        <dbReference type="ARBA" id="ARBA00022568"/>
    </source>
</evidence>
<gene>
    <name evidence="18" type="primary">TRPC3</name>
</gene>
<dbReference type="GO" id="GO:0051480">
    <property type="term" value="P:regulation of cytosolic calcium ion concentration"/>
    <property type="evidence" value="ECO:0007669"/>
    <property type="project" value="TreeGrafter"/>
</dbReference>
<evidence type="ECO:0000256" key="1">
    <source>
        <dbReference type="ARBA" id="ARBA00004651"/>
    </source>
</evidence>
<evidence type="ECO:0000256" key="9">
    <source>
        <dbReference type="ARBA" id="ARBA00022989"/>
    </source>
</evidence>
<evidence type="ECO:0000256" key="12">
    <source>
        <dbReference type="ARBA" id="ARBA00023136"/>
    </source>
</evidence>
<dbReference type="InterPro" id="IPR013555">
    <property type="entry name" value="TRP_dom"/>
</dbReference>
<dbReference type="SMART" id="SM01420">
    <property type="entry name" value="TRP_2"/>
    <property type="match status" value="1"/>
</dbReference>
<keyword evidence="6 16" id="KW-0812">Transmembrane</keyword>
<evidence type="ECO:0000259" key="17">
    <source>
        <dbReference type="SMART" id="SM01420"/>
    </source>
</evidence>
<keyword evidence="13" id="KW-0325">Glycoprotein</keyword>
<dbReference type="Proteomes" id="UP000694399">
    <property type="component" value="Chromosome B2"/>
</dbReference>
<keyword evidence="4" id="KW-0109">Calcium transport</keyword>
<feature type="transmembrane region" description="Helical" evidence="16">
    <location>
        <begin position="378"/>
        <end position="395"/>
    </location>
</feature>
<keyword evidence="3" id="KW-1003">Cell membrane</keyword>
<dbReference type="PANTHER" id="PTHR10117:SF8">
    <property type="entry name" value="SHORT TRANSIENT RECEPTOR POTENTIAL CHANNEL 3"/>
    <property type="match status" value="1"/>
</dbReference>
<dbReference type="Gene3D" id="1.25.40.20">
    <property type="entry name" value="Ankyrin repeat-containing domain"/>
    <property type="match status" value="1"/>
</dbReference>
<reference evidence="18" key="3">
    <citation type="submission" date="2025-09" db="UniProtKB">
        <authorList>
            <consortium name="Ensembl"/>
        </authorList>
    </citation>
    <scope>IDENTIFICATION</scope>
</reference>
<evidence type="ECO:0000313" key="18">
    <source>
        <dbReference type="Ensembl" id="ENSPLOP00000016417.1"/>
    </source>
</evidence>
<dbReference type="Pfam" id="PF00520">
    <property type="entry name" value="Ion_trans"/>
    <property type="match status" value="1"/>
</dbReference>
<name>A0A8C8XDP2_PANLE</name>
<dbReference type="FunFam" id="1.10.287.70:FF:000041">
    <property type="entry name" value="Transient receptor potential cation channel subfamily C member 7"/>
    <property type="match status" value="1"/>
</dbReference>
<evidence type="ECO:0000256" key="16">
    <source>
        <dbReference type="SAM" id="Phobius"/>
    </source>
</evidence>